<evidence type="ECO:0000256" key="1">
    <source>
        <dbReference type="ARBA" id="ARBA00009437"/>
    </source>
</evidence>
<dbReference type="GO" id="GO:0006351">
    <property type="term" value="P:DNA-templated transcription"/>
    <property type="evidence" value="ECO:0007669"/>
    <property type="project" value="TreeGrafter"/>
</dbReference>
<dbReference type="EMBL" id="CP030750">
    <property type="protein sequence ID" value="AXA25941.1"/>
    <property type="molecule type" value="Genomic_DNA"/>
</dbReference>
<dbReference type="GO" id="GO:0003700">
    <property type="term" value="F:DNA-binding transcription factor activity"/>
    <property type="evidence" value="ECO:0007669"/>
    <property type="project" value="InterPro"/>
</dbReference>
<evidence type="ECO:0000256" key="4">
    <source>
        <dbReference type="ARBA" id="ARBA00023163"/>
    </source>
</evidence>
<keyword evidence="3" id="KW-0238">DNA-binding</keyword>
<evidence type="ECO:0000256" key="2">
    <source>
        <dbReference type="ARBA" id="ARBA00023015"/>
    </source>
</evidence>
<organism evidence="6 7">
    <name type="scientific">Pseudomonas putida</name>
    <name type="common">Arthrobacter siderocapsulatus</name>
    <dbReference type="NCBI Taxonomy" id="303"/>
    <lineage>
        <taxon>Bacteria</taxon>
        <taxon>Pseudomonadati</taxon>
        <taxon>Pseudomonadota</taxon>
        <taxon>Gammaproteobacteria</taxon>
        <taxon>Pseudomonadales</taxon>
        <taxon>Pseudomonadaceae</taxon>
        <taxon>Pseudomonas</taxon>
    </lineage>
</organism>
<comment type="similarity">
    <text evidence="1">Belongs to the LysR transcriptional regulatory family.</text>
</comment>
<dbReference type="InterPro" id="IPR000847">
    <property type="entry name" value="LysR_HTH_N"/>
</dbReference>
<dbReference type="SUPFAM" id="SSF46785">
    <property type="entry name" value="Winged helix' DNA-binding domain"/>
    <property type="match status" value="1"/>
</dbReference>
<accession>A0AAD0PF66</accession>
<dbReference type="GO" id="GO:0043565">
    <property type="term" value="F:sequence-specific DNA binding"/>
    <property type="evidence" value="ECO:0007669"/>
    <property type="project" value="TreeGrafter"/>
</dbReference>
<dbReference type="Pfam" id="PF03466">
    <property type="entry name" value="LysR_substrate"/>
    <property type="match status" value="1"/>
</dbReference>
<dbReference type="Pfam" id="PF00126">
    <property type="entry name" value="HTH_1"/>
    <property type="match status" value="1"/>
</dbReference>
<dbReference type="PROSITE" id="PS50931">
    <property type="entry name" value="HTH_LYSR"/>
    <property type="match status" value="1"/>
</dbReference>
<dbReference type="AlphaFoldDB" id="A0AAD0PF66"/>
<dbReference type="InterPro" id="IPR036390">
    <property type="entry name" value="WH_DNA-bd_sf"/>
</dbReference>
<sequence length="302" mass="33323">MAAFKRSDLADLNVFFTIARRGSFVDAANELGLTASALSHTMKKLEDRLEVRLLNRTNRSVALTAAGSDLMQSLAQGFEAIGHGLNALEDHRKAPVGRLRLNIPHDAGRLLILPVLDRFLSRFPQVHLDLVMDDRMLDIVAEGFDAGIRFGATVPQDMIAIPLTGVLRWVVVGAPAYLDKHGRPTSPAELMQHRCIQMRIGDDSVYPWELGDGERQVRIEGPGPLRLNASDMAIGTAVAGLGLAYCLEMRVREELRSGALEVVMPQWASSDEPLVMYYPSRRQTPPALRQLIELIRADQGLS</sequence>
<dbReference type="PANTHER" id="PTHR30537:SF1">
    <property type="entry name" value="HTH-TYPE TRANSCRIPTIONAL REGULATOR PGRR"/>
    <property type="match status" value="1"/>
</dbReference>
<evidence type="ECO:0000313" key="6">
    <source>
        <dbReference type="EMBL" id="AXA25941.1"/>
    </source>
</evidence>
<evidence type="ECO:0000259" key="5">
    <source>
        <dbReference type="PROSITE" id="PS50931"/>
    </source>
</evidence>
<dbReference type="Gene3D" id="3.40.190.290">
    <property type="match status" value="1"/>
</dbReference>
<feature type="domain" description="HTH lysR-type" evidence="5">
    <location>
        <begin position="8"/>
        <end position="64"/>
    </location>
</feature>
<evidence type="ECO:0000313" key="7">
    <source>
        <dbReference type="Proteomes" id="UP000251617"/>
    </source>
</evidence>
<dbReference type="InterPro" id="IPR036388">
    <property type="entry name" value="WH-like_DNA-bd_sf"/>
</dbReference>
<dbReference type="Proteomes" id="UP000251617">
    <property type="component" value="Chromosome"/>
</dbReference>
<dbReference type="Gene3D" id="1.10.10.10">
    <property type="entry name" value="Winged helix-like DNA-binding domain superfamily/Winged helix DNA-binding domain"/>
    <property type="match status" value="1"/>
</dbReference>
<protein>
    <submittedName>
        <fullName evidence="6">LysR family transcriptional regulator</fullName>
    </submittedName>
</protein>
<dbReference type="CDD" id="cd08474">
    <property type="entry name" value="PBP2_CrgA_like_5"/>
    <property type="match status" value="1"/>
</dbReference>
<dbReference type="RefSeq" id="WP_054894425.1">
    <property type="nucleotide sequence ID" value="NZ_CP030750.1"/>
</dbReference>
<keyword evidence="4" id="KW-0804">Transcription</keyword>
<dbReference type="FunFam" id="1.10.10.10:FF:000001">
    <property type="entry name" value="LysR family transcriptional regulator"/>
    <property type="match status" value="1"/>
</dbReference>
<dbReference type="SUPFAM" id="SSF53850">
    <property type="entry name" value="Periplasmic binding protein-like II"/>
    <property type="match status" value="1"/>
</dbReference>
<dbReference type="InterPro" id="IPR005119">
    <property type="entry name" value="LysR_subst-bd"/>
</dbReference>
<evidence type="ECO:0000256" key="3">
    <source>
        <dbReference type="ARBA" id="ARBA00023125"/>
    </source>
</evidence>
<keyword evidence="2" id="KW-0805">Transcription regulation</keyword>
<proteinExistence type="inferred from homology"/>
<name>A0AAD0PF66_PSEPU</name>
<gene>
    <name evidence="6" type="ORF">C1S65_18155</name>
</gene>
<dbReference type="InterPro" id="IPR058163">
    <property type="entry name" value="LysR-type_TF_proteobact-type"/>
</dbReference>
<reference evidence="6 7" key="1">
    <citation type="submission" date="2018-06" db="EMBL/GenBank/DDBJ databases">
        <title>The genome of Pseudomonas putida NX-1, a lignin degrader.</title>
        <authorList>
            <person name="Xu Z."/>
        </authorList>
    </citation>
    <scope>NUCLEOTIDE SEQUENCE [LARGE SCALE GENOMIC DNA]</scope>
    <source>
        <strain evidence="6 7">NX-1</strain>
    </source>
</reference>
<dbReference type="PANTHER" id="PTHR30537">
    <property type="entry name" value="HTH-TYPE TRANSCRIPTIONAL REGULATOR"/>
    <property type="match status" value="1"/>
</dbReference>